<dbReference type="AlphaFoldDB" id="A0A0D3K4C7"/>
<dbReference type="RefSeq" id="XP_005783041.1">
    <property type="nucleotide sequence ID" value="XM_005782984.1"/>
</dbReference>
<evidence type="ECO:0008006" key="3">
    <source>
        <dbReference type="Google" id="ProtNLM"/>
    </source>
</evidence>
<reference evidence="1" key="2">
    <citation type="submission" date="2024-10" db="UniProtKB">
        <authorList>
            <consortium name="EnsemblProtists"/>
        </authorList>
    </citation>
    <scope>IDENTIFICATION</scope>
</reference>
<dbReference type="PaxDb" id="2903-EOD30612"/>
<evidence type="ECO:0000313" key="1">
    <source>
        <dbReference type="EnsemblProtists" id="EOD30612"/>
    </source>
</evidence>
<proteinExistence type="predicted"/>
<reference evidence="2" key="1">
    <citation type="journal article" date="2013" name="Nature">
        <title>Pan genome of the phytoplankton Emiliania underpins its global distribution.</title>
        <authorList>
            <person name="Read B.A."/>
            <person name="Kegel J."/>
            <person name="Klute M.J."/>
            <person name="Kuo A."/>
            <person name="Lefebvre S.C."/>
            <person name="Maumus F."/>
            <person name="Mayer C."/>
            <person name="Miller J."/>
            <person name="Monier A."/>
            <person name="Salamov A."/>
            <person name="Young J."/>
            <person name="Aguilar M."/>
            <person name="Claverie J.M."/>
            <person name="Frickenhaus S."/>
            <person name="Gonzalez K."/>
            <person name="Herman E.K."/>
            <person name="Lin Y.C."/>
            <person name="Napier J."/>
            <person name="Ogata H."/>
            <person name="Sarno A.F."/>
            <person name="Shmutz J."/>
            <person name="Schroeder D."/>
            <person name="de Vargas C."/>
            <person name="Verret F."/>
            <person name="von Dassow P."/>
            <person name="Valentin K."/>
            <person name="Van de Peer Y."/>
            <person name="Wheeler G."/>
            <person name="Dacks J.B."/>
            <person name="Delwiche C.F."/>
            <person name="Dyhrman S.T."/>
            <person name="Glockner G."/>
            <person name="John U."/>
            <person name="Richards T."/>
            <person name="Worden A.Z."/>
            <person name="Zhang X."/>
            <person name="Grigoriev I.V."/>
            <person name="Allen A.E."/>
            <person name="Bidle K."/>
            <person name="Borodovsky M."/>
            <person name="Bowler C."/>
            <person name="Brownlee C."/>
            <person name="Cock J.M."/>
            <person name="Elias M."/>
            <person name="Gladyshev V.N."/>
            <person name="Groth M."/>
            <person name="Guda C."/>
            <person name="Hadaegh A."/>
            <person name="Iglesias-Rodriguez M.D."/>
            <person name="Jenkins J."/>
            <person name="Jones B.M."/>
            <person name="Lawson T."/>
            <person name="Leese F."/>
            <person name="Lindquist E."/>
            <person name="Lobanov A."/>
            <person name="Lomsadze A."/>
            <person name="Malik S.B."/>
            <person name="Marsh M.E."/>
            <person name="Mackinder L."/>
            <person name="Mock T."/>
            <person name="Mueller-Roeber B."/>
            <person name="Pagarete A."/>
            <person name="Parker M."/>
            <person name="Probert I."/>
            <person name="Quesneville H."/>
            <person name="Raines C."/>
            <person name="Rensing S.A."/>
            <person name="Riano-Pachon D.M."/>
            <person name="Richier S."/>
            <person name="Rokitta S."/>
            <person name="Shiraiwa Y."/>
            <person name="Soanes D.M."/>
            <person name="van der Giezen M."/>
            <person name="Wahlund T.M."/>
            <person name="Williams B."/>
            <person name="Wilson W."/>
            <person name="Wolfe G."/>
            <person name="Wurch L.L."/>
        </authorList>
    </citation>
    <scope>NUCLEOTIDE SEQUENCE</scope>
</reference>
<keyword evidence="2" id="KW-1185">Reference proteome</keyword>
<dbReference type="EnsemblProtists" id="EOD30612">
    <property type="protein sequence ID" value="EOD30612"/>
    <property type="gene ID" value="EMIHUDRAFT_232589"/>
</dbReference>
<protein>
    <recommendedName>
        <fullName evidence="3">Apple domain-containing protein</fullName>
    </recommendedName>
</protein>
<accession>A0A0D3K4C7</accession>
<dbReference type="HOGENOM" id="CLU_2781239_0_0_1"/>
<evidence type="ECO:0000313" key="2">
    <source>
        <dbReference type="Proteomes" id="UP000013827"/>
    </source>
</evidence>
<dbReference type="KEGG" id="ehx:EMIHUDRAFT_232589"/>
<name>A0A0D3K4C7_EMIH1</name>
<dbReference type="GeneID" id="17275885"/>
<sequence length="69" mass="7453">MCDELWGVSKEKCVLTCVQDCKCTGFDYGFDASRARCRICSSTSIVGTEASILDAAVCYDRTAGCLDLP</sequence>
<organism evidence="1 2">
    <name type="scientific">Emiliania huxleyi (strain CCMP1516)</name>
    <dbReference type="NCBI Taxonomy" id="280463"/>
    <lineage>
        <taxon>Eukaryota</taxon>
        <taxon>Haptista</taxon>
        <taxon>Haptophyta</taxon>
        <taxon>Prymnesiophyceae</taxon>
        <taxon>Isochrysidales</taxon>
        <taxon>Noelaerhabdaceae</taxon>
        <taxon>Emiliania</taxon>
    </lineage>
</organism>
<dbReference type="Proteomes" id="UP000013827">
    <property type="component" value="Unassembled WGS sequence"/>
</dbReference>